<dbReference type="Proteomes" id="UP001409585">
    <property type="component" value="Unassembled WGS sequence"/>
</dbReference>
<evidence type="ECO:0000313" key="3">
    <source>
        <dbReference type="Proteomes" id="UP001409585"/>
    </source>
</evidence>
<dbReference type="EMBL" id="BAABLX010000075">
    <property type="protein sequence ID" value="GAA4957997.1"/>
    <property type="molecule type" value="Genomic_DNA"/>
</dbReference>
<feature type="domain" description="GST N-terminal" evidence="1">
    <location>
        <begin position="1"/>
        <end position="79"/>
    </location>
</feature>
<dbReference type="Gene3D" id="3.40.30.10">
    <property type="entry name" value="Glutaredoxin"/>
    <property type="match status" value="1"/>
</dbReference>
<reference evidence="3" key="1">
    <citation type="journal article" date="2019" name="Int. J. Syst. Evol. Microbiol.">
        <title>The Global Catalogue of Microorganisms (GCM) 10K type strain sequencing project: providing services to taxonomists for standard genome sequencing and annotation.</title>
        <authorList>
            <consortium name="The Broad Institute Genomics Platform"/>
            <consortium name="The Broad Institute Genome Sequencing Center for Infectious Disease"/>
            <person name="Wu L."/>
            <person name="Ma J."/>
        </authorList>
    </citation>
    <scope>NUCLEOTIDE SEQUENCE [LARGE SCALE GENOMIC DNA]</scope>
    <source>
        <strain evidence="3">JCM 19134</strain>
    </source>
</reference>
<dbReference type="AlphaFoldDB" id="A0AAV3U8P1"/>
<proteinExistence type="predicted"/>
<dbReference type="SUPFAM" id="SSF47616">
    <property type="entry name" value="GST C-terminal domain-like"/>
    <property type="match status" value="1"/>
</dbReference>
<evidence type="ECO:0000313" key="2">
    <source>
        <dbReference type="EMBL" id="GAA4957997.1"/>
    </source>
</evidence>
<sequence length="192" mass="21553">MTTILYGSTTSPYVRRIRLLLEDSDYQFEPVNVYEQTARQAFSDISPIRKLPVLKIDDNVIYDSGVISQYWLMQAGADPLTVQQHNLISAVDAATDSLIIIMQSKNSGLTVDESKLFYDLQIGRVEACFDWLETQAEQGAFAQWDYPTIALLTLVGWVEFRQLRDLSVYPAIEAALAPFANRPSVLATVPQA</sequence>
<protein>
    <recommendedName>
        <fullName evidence="1">GST N-terminal domain-containing protein</fullName>
    </recommendedName>
</protein>
<dbReference type="InterPro" id="IPR036282">
    <property type="entry name" value="Glutathione-S-Trfase_C_sf"/>
</dbReference>
<comment type="caution">
    <text evidence="2">The sequence shown here is derived from an EMBL/GenBank/DDBJ whole genome shotgun (WGS) entry which is preliminary data.</text>
</comment>
<dbReference type="InterPro" id="IPR036249">
    <property type="entry name" value="Thioredoxin-like_sf"/>
</dbReference>
<keyword evidence="3" id="KW-1185">Reference proteome</keyword>
<dbReference type="CDD" id="cd00570">
    <property type="entry name" value="GST_N_family"/>
    <property type="match status" value="1"/>
</dbReference>
<dbReference type="Gene3D" id="1.20.1050.10">
    <property type="match status" value="1"/>
</dbReference>
<dbReference type="Pfam" id="PF13417">
    <property type="entry name" value="GST_N_3"/>
    <property type="match status" value="1"/>
</dbReference>
<dbReference type="PROSITE" id="PS50404">
    <property type="entry name" value="GST_NTER"/>
    <property type="match status" value="1"/>
</dbReference>
<dbReference type="RefSeq" id="WP_345427228.1">
    <property type="nucleotide sequence ID" value="NZ_AP031496.1"/>
</dbReference>
<dbReference type="InterPro" id="IPR004045">
    <property type="entry name" value="Glutathione_S-Trfase_N"/>
</dbReference>
<gene>
    <name evidence="2" type="ORF">GCM10025791_43230</name>
</gene>
<name>A0AAV3U8P1_9ALTE</name>
<dbReference type="SUPFAM" id="SSF52833">
    <property type="entry name" value="Thioredoxin-like"/>
    <property type="match status" value="1"/>
</dbReference>
<organism evidence="2 3">
    <name type="scientific">Halioxenophilus aromaticivorans</name>
    <dbReference type="NCBI Taxonomy" id="1306992"/>
    <lineage>
        <taxon>Bacteria</taxon>
        <taxon>Pseudomonadati</taxon>
        <taxon>Pseudomonadota</taxon>
        <taxon>Gammaproteobacteria</taxon>
        <taxon>Alteromonadales</taxon>
        <taxon>Alteromonadaceae</taxon>
        <taxon>Halioxenophilus</taxon>
    </lineage>
</organism>
<accession>A0AAV3U8P1</accession>
<evidence type="ECO:0000259" key="1">
    <source>
        <dbReference type="PROSITE" id="PS50404"/>
    </source>
</evidence>